<organism evidence="1 2">
    <name type="scientific">Myroides marinus</name>
    <dbReference type="NCBI Taxonomy" id="703342"/>
    <lineage>
        <taxon>Bacteria</taxon>
        <taxon>Pseudomonadati</taxon>
        <taxon>Bacteroidota</taxon>
        <taxon>Flavobacteriia</taxon>
        <taxon>Flavobacteriales</taxon>
        <taxon>Flavobacteriaceae</taxon>
        <taxon>Myroides</taxon>
    </lineage>
</organism>
<dbReference type="GO" id="GO:0006979">
    <property type="term" value="P:response to oxidative stress"/>
    <property type="evidence" value="ECO:0007669"/>
    <property type="project" value="InterPro"/>
</dbReference>
<dbReference type="RefSeq" id="WP_059051413.1">
    <property type="nucleotide sequence ID" value="NZ_FNYS01000029.1"/>
</dbReference>
<dbReference type="InterPro" id="IPR036102">
    <property type="entry name" value="OsmC/Ohrsf"/>
</dbReference>
<dbReference type="InterPro" id="IPR015946">
    <property type="entry name" value="KH_dom-like_a/b"/>
</dbReference>
<dbReference type="Gene3D" id="3.30.300.20">
    <property type="match status" value="1"/>
</dbReference>
<accession>A0A1H6Y879</accession>
<dbReference type="InterPro" id="IPR052707">
    <property type="entry name" value="OsmC_Ohr_Peroxiredoxin"/>
</dbReference>
<dbReference type="Proteomes" id="UP000183077">
    <property type="component" value="Unassembled WGS sequence"/>
</dbReference>
<dbReference type="PANTHER" id="PTHR42830:SF1">
    <property type="entry name" value="OSMOTICALLY INDUCIBLE FAMILY PROTEIN"/>
    <property type="match status" value="1"/>
</dbReference>
<name>A0A1H6Y879_9FLAO</name>
<dbReference type="NCBIfam" id="TIGR03562">
    <property type="entry name" value="osmo_induc_OsmC"/>
    <property type="match status" value="1"/>
</dbReference>
<reference evidence="1 2" key="1">
    <citation type="submission" date="2016-10" db="EMBL/GenBank/DDBJ databases">
        <authorList>
            <person name="de Groot N.N."/>
        </authorList>
    </citation>
    <scope>NUCLEOTIDE SEQUENCE [LARGE SCALE GENOMIC DNA]</scope>
    <source>
        <strain evidence="1 2">DSM 23048</strain>
    </source>
</reference>
<dbReference type="InterPro" id="IPR019904">
    <property type="entry name" value="Peroxiredoxin_OsmC"/>
</dbReference>
<dbReference type="PANTHER" id="PTHR42830">
    <property type="entry name" value="OSMOTICALLY INDUCIBLE FAMILY PROTEIN"/>
    <property type="match status" value="1"/>
</dbReference>
<dbReference type="GeneID" id="82258673"/>
<evidence type="ECO:0000313" key="1">
    <source>
        <dbReference type="EMBL" id="SEJ37431.1"/>
    </source>
</evidence>
<dbReference type="InterPro" id="IPR003718">
    <property type="entry name" value="OsmC/Ohr_fam"/>
</dbReference>
<proteinExistence type="predicted"/>
<dbReference type="GO" id="GO:0004601">
    <property type="term" value="F:peroxidase activity"/>
    <property type="evidence" value="ECO:0007669"/>
    <property type="project" value="InterPro"/>
</dbReference>
<dbReference type="AlphaFoldDB" id="A0A1H6Y879"/>
<dbReference type="EMBL" id="FNYS01000029">
    <property type="protein sequence ID" value="SEJ37431.1"/>
    <property type="molecule type" value="Genomic_DNA"/>
</dbReference>
<dbReference type="Pfam" id="PF02566">
    <property type="entry name" value="OsmC"/>
    <property type="match status" value="1"/>
</dbReference>
<gene>
    <name evidence="1" type="ORF">SAMN04488018_12917</name>
</gene>
<evidence type="ECO:0000313" key="2">
    <source>
        <dbReference type="Proteomes" id="UP000183077"/>
    </source>
</evidence>
<dbReference type="SUPFAM" id="SSF82784">
    <property type="entry name" value="OsmC-like"/>
    <property type="match status" value="1"/>
</dbReference>
<protein>
    <submittedName>
        <fullName evidence="1">Osmotically inducible protein OsmC</fullName>
    </submittedName>
</protein>
<sequence>MKVSIKAIWRDDLKQGKGNYVSDNQLLNQMNYSFLKQKDYAVTLPEEMIAAAYSACFNMTLTLLLTQASYKIEELETNCEITYNNEVIVQADLEIMAVISGLDNTIFQQVVAQAKQMCPIGNSFNFPTIYRALLK</sequence>